<dbReference type="Proteomes" id="UP001183176">
    <property type="component" value="Unassembled WGS sequence"/>
</dbReference>
<name>A0ABU2JBT3_9ACTN</name>
<evidence type="ECO:0000256" key="1">
    <source>
        <dbReference type="SAM" id="MobiDB-lite"/>
    </source>
</evidence>
<organism evidence="2 3">
    <name type="scientific">Jatrophihabitans lederbergiae</name>
    <dbReference type="NCBI Taxonomy" id="3075547"/>
    <lineage>
        <taxon>Bacteria</taxon>
        <taxon>Bacillati</taxon>
        <taxon>Actinomycetota</taxon>
        <taxon>Actinomycetes</taxon>
        <taxon>Jatrophihabitantales</taxon>
        <taxon>Jatrophihabitantaceae</taxon>
        <taxon>Jatrophihabitans</taxon>
    </lineage>
</organism>
<evidence type="ECO:0008006" key="4">
    <source>
        <dbReference type="Google" id="ProtNLM"/>
    </source>
</evidence>
<feature type="region of interest" description="Disordered" evidence="1">
    <location>
        <begin position="251"/>
        <end position="283"/>
    </location>
</feature>
<evidence type="ECO:0000313" key="3">
    <source>
        <dbReference type="Proteomes" id="UP001183176"/>
    </source>
</evidence>
<proteinExistence type="predicted"/>
<evidence type="ECO:0000313" key="2">
    <source>
        <dbReference type="EMBL" id="MDT0262436.1"/>
    </source>
</evidence>
<protein>
    <recommendedName>
        <fullName evidence="4">Abi family protein</fullName>
    </recommendedName>
</protein>
<keyword evidence="3" id="KW-1185">Reference proteome</keyword>
<reference evidence="3" key="1">
    <citation type="submission" date="2023-07" db="EMBL/GenBank/DDBJ databases">
        <title>30 novel species of actinomycetes from the DSMZ collection.</title>
        <authorList>
            <person name="Nouioui I."/>
        </authorList>
    </citation>
    <scope>NUCLEOTIDE SEQUENCE [LARGE SCALE GENOMIC DNA]</scope>
    <source>
        <strain evidence="3">DSM 44399</strain>
    </source>
</reference>
<gene>
    <name evidence="2" type="ORF">RM423_13645</name>
</gene>
<dbReference type="EMBL" id="JAVREH010000018">
    <property type="protein sequence ID" value="MDT0262436.1"/>
    <property type="molecule type" value="Genomic_DNA"/>
</dbReference>
<dbReference type="RefSeq" id="WP_311423585.1">
    <property type="nucleotide sequence ID" value="NZ_JAVREH010000018.1"/>
</dbReference>
<accession>A0ABU2JBT3</accession>
<comment type="caution">
    <text evidence="2">The sequence shown here is derived from an EMBL/GenBank/DDBJ whole genome shotgun (WGS) entry which is preliminary data.</text>
</comment>
<sequence>MTSPDQPVVLTPDQVREWLGGPRFGRYLTAADGDAGRALALYEWNSHMAAAALRDVGHFEVAMRNAYDAELSARYPDWAADPGTGLFRLESGPAKDRVPQRRINAGSVDKLNVARAGLGGQPSHGQVVAALDFGFWTQLTAKERTSTLWTPMVARAFPVHVTRAEAHSLVDRVRKFRNRLAHNEPVFSNKTGLVKRMEETETLFRLLRPEAAEWVRQHSDVPRLIARCPVPGLMPTTGRTWPMTAAQVAALSIPRSSRPARPAKSTRTVPDPSRRPKPPGQSL</sequence>